<keyword evidence="6" id="KW-1133">Transmembrane helix</keyword>
<dbReference type="Proteomes" id="UP001589858">
    <property type="component" value="Unassembled WGS sequence"/>
</dbReference>
<keyword evidence="13" id="KW-0282">Flagellum</keyword>
<dbReference type="PANTHER" id="PTHR30046:SF0">
    <property type="entry name" value="FLAGELLAR M-RING PROTEIN"/>
    <property type="match status" value="1"/>
</dbReference>
<evidence type="ECO:0000256" key="1">
    <source>
        <dbReference type="ARBA" id="ARBA00004117"/>
    </source>
</evidence>
<dbReference type="InterPro" id="IPR000067">
    <property type="entry name" value="FlgMring_FliF"/>
</dbReference>
<proteinExistence type="inferred from homology"/>
<evidence type="ECO:0000256" key="2">
    <source>
        <dbReference type="ARBA" id="ARBA00004651"/>
    </source>
</evidence>
<organism evidence="13 14">
    <name type="scientific">Novosphingobium clariflavum</name>
    <dbReference type="NCBI Taxonomy" id="2029884"/>
    <lineage>
        <taxon>Bacteria</taxon>
        <taxon>Pseudomonadati</taxon>
        <taxon>Pseudomonadota</taxon>
        <taxon>Alphaproteobacteria</taxon>
        <taxon>Sphingomonadales</taxon>
        <taxon>Sphingomonadaceae</taxon>
        <taxon>Novosphingobium</taxon>
    </lineage>
</organism>
<evidence type="ECO:0000256" key="3">
    <source>
        <dbReference type="ARBA" id="ARBA00007971"/>
    </source>
</evidence>
<feature type="compositionally biased region" description="Basic and acidic residues" evidence="10">
    <location>
        <begin position="318"/>
        <end position="327"/>
    </location>
</feature>
<dbReference type="InterPro" id="IPR006182">
    <property type="entry name" value="FliF_N_dom"/>
</dbReference>
<keyword evidence="4" id="KW-1003">Cell membrane</keyword>
<dbReference type="PIRSF" id="PIRSF004862">
    <property type="entry name" value="FliF"/>
    <property type="match status" value="1"/>
</dbReference>
<sequence>MNALRNFIEQIGMRRALLMGGVALAMLGGLAWVGLRSPAAEMGYLYSDLDPAAAQSITEKLKAQNVPFQLSADGSAVMAPVDKLAELRMSLAGEQLGGKIGYEVLDAEEPFGVSSSRARLNETRAIEGELSRSIETLEKVSKARVHIVMPERAMFETQPRKASAAVTVKTAGRLPGETVQAIRYLVSSAVPDLNPEAVSIVDQTGALLARAGDAGAGGSGDLEERQSAIEARLRDEIEAMIEPIVGQGKVRAEVAAVLERDQVREESEVYDPDKQVVAHQTTVESSDQNDENAAGARGVTVATQLPDNTTNVNGNGGDSRRSARNETSEDTTYQNSRTQKVAVRNPGQLSRLTVAVMVDGGPQGLPAAQVQRLQRLVENAVGFDAGRGDSVVVENMAFNTPADVDGVSGGLPFGLTWDRLFDVLKIVLVGGIALIALRMLKPKLLPPVQPPLLEGVVEQRDAIDGEMLSLGERAADGDEEAMRRLEELRGAQGEPLLDQEIALAQVDGRIKLSALRRIGDAISASPAESASVIRQWMNS</sequence>
<evidence type="ECO:0000256" key="5">
    <source>
        <dbReference type="ARBA" id="ARBA00022692"/>
    </source>
</evidence>
<feature type="region of interest" description="Disordered" evidence="10">
    <location>
        <begin position="264"/>
        <end position="340"/>
    </location>
</feature>
<evidence type="ECO:0000256" key="6">
    <source>
        <dbReference type="ARBA" id="ARBA00022989"/>
    </source>
</evidence>
<protein>
    <recommendedName>
        <fullName evidence="9">Flagellar M-ring protein</fullName>
    </recommendedName>
</protein>
<dbReference type="PRINTS" id="PR01009">
    <property type="entry name" value="FLGMRINGFLIF"/>
</dbReference>
<dbReference type="Gene3D" id="3.30.300.30">
    <property type="match status" value="1"/>
</dbReference>
<keyword evidence="5" id="KW-0812">Transmembrane</keyword>
<dbReference type="Pfam" id="PF01514">
    <property type="entry name" value="YscJ_FliF"/>
    <property type="match status" value="1"/>
</dbReference>
<dbReference type="NCBIfam" id="TIGR00206">
    <property type="entry name" value="fliF"/>
    <property type="match status" value="1"/>
</dbReference>
<reference evidence="13 14" key="1">
    <citation type="submission" date="2024-09" db="EMBL/GenBank/DDBJ databases">
        <authorList>
            <person name="Sun Q."/>
            <person name="Mori K."/>
        </authorList>
    </citation>
    <scope>NUCLEOTIDE SEQUENCE [LARGE SCALE GENOMIC DNA]</scope>
    <source>
        <strain evidence="13 14">CICC 11035S</strain>
    </source>
</reference>
<evidence type="ECO:0000256" key="4">
    <source>
        <dbReference type="ARBA" id="ARBA00022475"/>
    </source>
</evidence>
<evidence type="ECO:0000259" key="12">
    <source>
        <dbReference type="Pfam" id="PF08345"/>
    </source>
</evidence>
<evidence type="ECO:0000256" key="8">
    <source>
        <dbReference type="ARBA" id="ARBA00023143"/>
    </source>
</evidence>
<dbReference type="PANTHER" id="PTHR30046">
    <property type="entry name" value="FLAGELLAR M-RING PROTEIN"/>
    <property type="match status" value="1"/>
</dbReference>
<feature type="compositionally biased region" description="Basic and acidic residues" evidence="10">
    <location>
        <begin position="264"/>
        <end position="276"/>
    </location>
</feature>
<evidence type="ECO:0000313" key="14">
    <source>
        <dbReference type="Proteomes" id="UP001589858"/>
    </source>
</evidence>
<keyword evidence="14" id="KW-1185">Reference proteome</keyword>
<evidence type="ECO:0000256" key="10">
    <source>
        <dbReference type="SAM" id="MobiDB-lite"/>
    </source>
</evidence>
<evidence type="ECO:0000259" key="11">
    <source>
        <dbReference type="Pfam" id="PF01514"/>
    </source>
</evidence>
<dbReference type="InterPro" id="IPR043427">
    <property type="entry name" value="YscJ/FliF"/>
</dbReference>
<dbReference type="RefSeq" id="WP_379489396.1">
    <property type="nucleotide sequence ID" value="NZ_JAPCWC010000016.1"/>
</dbReference>
<dbReference type="InterPro" id="IPR045851">
    <property type="entry name" value="AMP-bd_C_sf"/>
</dbReference>
<keyword evidence="7" id="KW-0472">Membrane</keyword>
<comment type="similarity">
    <text evidence="3 9">Belongs to the FliF family.</text>
</comment>
<feature type="domain" description="Flagellar M-ring N-terminal" evidence="11">
    <location>
        <begin position="41"/>
        <end position="209"/>
    </location>
</feature>
<feature type="compositionally biased region" description="Polar residues" evidence="10">
    <location>
        <begin position="330"/>
        <end position="339"/>
    </location>
</feature>
<evidence type="ECO:0000256" key="7">
    <source>
        <dbReference type="ARBA" id="ARBA00023136"/>
    </source>
</evidence>
<comment type="function">
    <text evidence="9">The M ring may be actively involved in energy transduction.</text>
</comment>
<gene>
    <name evidence="13" type="primary">fliF</name>
    <name evidence="13" type="ORF">ACFFF8_18020</name>
</gene>
<dbReference type="InterPro" id="IPR013556">
    <property type="entry name" value="Flag_M-ring_C"/>
</dbReference>
<accession>A0ABV6SB39</accession>
<dbReference type="Pfam" id="PF08345">
    <property type="entry name" value="YscJ_FliF_C"/>
    <property type="match status" value="1"/>
</dbReference>
<comment type="caution">
    <text evidence="13">The sequence shown here is derived from an EMBL/GenBank/DDBJ whole genome shotgun (WGS) entry which is preliminary data.</text>
</comment>
<keyword evidence="13" id="KW-0969">Cilium</keyword>
<name>A0ABV6SB39_9SPHN</name>
<dbReference type="EMBL" id="JBHLTM010000070">
    <property type="protein sequence ID" value="MFC0686485.1"/>
    <property type="molecule type" value="Genomic_DNA"/>
</dbReference>
<keyword evidence="13" id="KW-0966">Cell projection</keyword>
<evidence type="ECO:0000256" key="9">
    <source>
        <dbReference type="PIRNR" id="PIRNR004862"/>
    </source>
</evidence>
<evidence type="ECO:0000313" key="13">
    <source>
        <dbReference type="EMBL" id="MFC0686485.1"/>
    </source>
</evidence>
<feature type="domain" description="Flagellar M-ring C-terminal" evidence="12">
    <location>
        <begin position="242"/>
        <end position="398"/>
    </location>
</feature>
<keyword evidence="8 9" id="KW-0975">Bacterial flagellum</keyword>
<comment type="subcellular location">
    <subcellularLocation>
        <location evidence="1 9">Bacterial flagellum basal body</location>
    </subcellularLocation>
    <subcellularLocation>
        <location evidence="2">Cell membrane</location>
        <topology evidence="2">Multi-pass membrane protein</topology>
    </subcellularLocation>
</comment>